<gene>
    <name evidence="1" type="ORF">BV22DRAFT_1029613</name>
</gene>
<dbReference type="EMBL" id="MU266342">
    <property type="protein sequence ID" value="KAH7929367.1"/>
    <property type="molecule type" value="Genomic_DNA"/>
</dbReference>
<organism evidence="1 2">
    <name type="scientific">Leucogyrophana mollusca</name>
    <dbReference type="NCBI Taxonomy" id="85980"/>
    <lineage>
        <taxon>Eukaryota</taxon>
        <taxon>Fungi</taxon>
        <taxon>Dikarya</taxon>
        <taxon>Basidiomycota</taxon>
        <taxon>Agaricomycotina</taxon>
        <taxon>Agaricomycetes</taxon>
        <taxon>Agaricomycetidae</taxon>
        <taxon>Boletales</taxon>
        <taxon>Boletales incertae sedis</taxon>
        <taxon>Leucogyrophana</taxon>
    </lineage>
</organism>
<sequence length="584" mass="64127">MALTAALFGLLALPLLTLTYPHILPQVSFLGGNPNLNGGQVISPKLSEFIEETLSAWNISGLSVAIVRKDGEPELRSWGKRTEEGDRVAPDTLFHMASVSKAFCASALGILIDDFAYGRNVTALPPGLSELTWTTKIKDILPGEWELMDEWASEKANVYDILSHVSGLPRHDFSYGPYDTPRDALVRLRYLRPAFELREKWSYNNQMFMVGAHIITKYSAKPYTTFVSERIFSPLDMSSTTFSPGKAERSGKLTQGWTRLGRRLPEWFNEEIAELKAGPGGVISSAVDMSKWMAMWLNQGTRKNETVVPLSVYKAVTASYSVSTSKPTDPEHSIVGYGMGWFRHSYLGHDVIYHSGAIPGFSTLVSFLPDDNVGVVVFANGGDRAAPVTNISNHILDEVLHLRGSEAIPNLLLEERGSSESTAAKSSVSADDAKTALEDYAGTYANPGYGAFTLCSPSSTSFYCTQVNSDFATVDAQAGSSTATPQLLAQWPRVWASHIRMEPERVEGHTFRVGFTSLFPNGYGIDSTPFETAEVGTSEATVEFVVEEGKVIGFGLFGLVGEVTERERIHTRVQDKAEVWFDRI</sequence>
<reference evidence="1" key="1">
    <citation type="journal article" date="2021" name="New Phytol.">
        <title>Evolutionary innovations through gain and loss of genes in the ectomycorrhizal Boletales.</title>
        <authorList>
            <person name="Wu G."/>
            <person name="Miyauchi S."/>
            <person name="Morin E."/>
            <person name="Kuo A."/>
            <person name="Drula E."/>
            <person name="Varga T."/>
            <person name="Kohler A."/>
            <person name="Feng B."/>
            <person name="Cao Y."/>
            <person name="Lipzen A."/>
            <person name="Daum C."/>
            <person name="Hundley H."/>
            <person name="Pangilinan J."/>
            <person name="Johnson J."/>
            <person name="Barry K."/>
            <person name="LaButti K."/>
            <person name="Ng V."/>
            <person name="Ahrendt S."/>
            <person name="Min B."/>
            <person name="Choi I.G."/>
            <person name="Park H."/>
            <person name="Plett J.M."/>
            <person name="Magnuson J."/>
            <person name="Spatafora J.W."/>
            <person name="Nagy L.G."/>
            <person name="Henrissat B."/>
            <person name="Grigoriev I.V."/>
            <person name="Yang Z.L."/>
            <person name="Xu J."/>
            <person name="Martin F.M."/>
        </authorList>
    </citation>
    <scope>NUCLEOTIDE SEQUENCE</scope>
    <source>
        <strain evidence="1">KUC20120723A-06</strain>
    </source>
</reference>
<dbReference type="Proteomes" id="UP000790709">
    <property type="component" value="Unassembled WGS sequence"/>
</dbReference>
<proteinExistence type="predicted"/>
<protein>
    <submittedName>
        <fullName evidence="1">Beta-lactamase/transpeptidase-like protein</fullName>
    </submittedName>
</protein>
<evidence type="ECO:0000313" key="2">
    <source>
        <dbReference type="Proteomes" id="UP000790709"/>
    </source>
</evidence>
<evidence type="ECO:0000313" key="1">
    <source>
        <dbReference type="EMBL" id="KAH7929367.1"/>
    </source>
</evidence>
<name>A0ACB8BV89_9AGAM</name>
<comment type="caution">
    <text evidence="1">The sequence shown here is derived from an EMBL/GenBank/DDBJ whole genome shotgun (WGS) entry which is preliminary data.</text>
</comment>
<accession>A0ACB8BV89</accession>
<keyword evidence="2" id="KW-1185">Reference proteome</keyword>